<evidence type="ECO:0000313" key="2">
    <source>
        <dbReference type="Proteomes" id="UP000054845"/>
    </source>
</evidence>
<proteinExistence type="predicted"/>
<protein>
    <submittedName>
        <fullName evidence="1">Uncharacterized protein</fullName>
    </submittedName>
</protein>
<dbReference type="Proteomes" id="UP000054845">
    <property type="component" value="Unassembled WGS sequence"/>
</dbReference>
<keyword evidence="2" id="KW-1185">Reference proteome</keyword>
<organism evidence="1 2">
    <name type="scientific">Ceraceosorus bombacis</name>
    <dbReference type="NCBI Taxonomy" id="401625"/>
    <lineage>
        <taxon>Eukaryota</taxon>
        <taxon>Fungi</taxon>
        <taxon>Dikarya</taxon>
        <taxon>Basidiomycota</taxon>
        <taxon>Ustilaginomycotina</taxon>
        <taxon>Exobasidiomycetes</taxon>
        <taxon>Ceraceosorales</taxon>
        <taxon>Ceraceosoraceae</taxon>
        <taxon>Ceraceosorus</taxon>
    </lineage>
</organism>
<reference evidence="1 2" key="1">
    <citation type="submission" date="2014-09" db="EMBL/GenBank/DDBJ databases">
        <authorList>
            <person name="Magalhaes I.L.F."/>
            <person name="Oliveira U."/>
            <person name="Santos F.R."/>
            <person name="Vidigal T.H.D.A."/>
            <person name="Brescovit A.D."/>
            <person name="Santos A.J."/>
        </authorList>
    </citation>
    <scope>NUCLEOTIDE SEQUENCE [LARGE SCALE GENOMIC DNA]</scope>
</reference>
<sequence>MTDVFRRELQQVWRKSGRMYAPYLGDCQVRYCSSRGEDATYFDHLVLWCWTSYEVLDDDDGDLAAVSV</sequence>
<dbReference type="AlphaFoldDB" id="A0A0P1BIF8"/>
<dbReference type="EMBL" id="CCYA01000267">
    <property type="protein sequence ID" value="CEH15633.1"/>
    <property type="molecule type" value="Genomic_DNA"/>
</dbReference>
<name>A0A0P1BIF8_9BASI</name>
<accession>A0A0P1BIF8</accession>
<evidence type="ECO:0000313" key="1">
    <source>
        <dbReference type="EMBL" id="CEH15633.1"/>
    </source>
</evidence>